<gene>
    <name evidence="1" type="ORF">M0696_17425</name>
</gene>
<sequence length="155" mass="17992">MSLFLYSIPLLVLVIGVIVTTKKILHTKWILSHLVTDTKKLDILLKNERQMFILFFDEMTCRNVIRNMNMLHSALKDTKVPFAIINTLENYDYETESSPVFPYVDHFEIQYTPTLIFVKNGTKQSVHCQGPDQLQLEKVNKFLSETISKMNSHAV</sequence>
<dbReference type="EMBL" id="CP096590">
    <property type="protein sequence ID" value="UPV78566.1"/>
    <property type="molecule type" value="Genomic_DNA"/>
</dbReference>
<evidence type="ECO:0000313" key="1">
    <source>
        <dbReference type="EMBL" id="UPV78566.1"/>
    </source>
</evidence>
<dbReference type="Proteomes" id="UP000830837">
    <property type="component" value="Chromosome"/>
</dbReference>
<name>A0ACD3ZXC5_9BACI</name>
<protein>
    <submittedName>
        <fullName evidence="1">Uncharacterized protein</fullName>
    </submittedName>
</protein>
<organism evidence="1 2">
    <name type="scientific">Bacillus rugosus</name>
    <dbReference type="NCBI Taxonomy" id="2715209"/>
    <lineage>
        <taxon>Bacteria</taxon>
        <taxon>Bacillati</taxon>
        <taxon>Bacillota</taxon>
        <taxon>Bacilli</taxon>
        <taxon>Bacillales</taxon>
        <taxon>Bacillaceae</taxon>
        <taxon>Bacillus</taxon>
    </lineage>
</organism>
<reference evidence="1" key="1">
    <citation type="submission" date="2022-04" db="EMBL/GenBank/DDBJ databases">
        <title>Complete genome of Bacillus.</title>
        <authorList>
            <person name="Kong X."/>
            <person name="Hou M."/>
        </authorList>
    </citation>
    <scope>NUCLEOTIDE SEQUENCE</scope>
    <source>
        <strain evidence="1">A78.1</strain>
    </source>
</reference>
<accession>A0ACD3ZXC5</accession>
<keyword evidence="2" id="KW-1185">Reference proteome</keyword>
<evidence type="ECO:0000313" key="2">
    <source>
        <dbReference type="Proteomes" id="UP000830837"/>
    </source>
</evidence>
<proteinExistence type="predicted"/>